<feature type="region of interest" description="Disordered" evidence="1">
    <location>
        <begin position="265"/>
        <end position="316"/>
    </location>
</feature>
<dbReference type="AlphaFoldDB" id="A0A1J9R9S9"/>
<dbReference type="Proteomes" id="UP000242791">
    <property type="component" value="Unassembled WGS sequence"/>
</dbReference>
<sequence>MERSTVHQTMESLRTSPGDSGDTCVVQTSDSVFDGRREPAARHIDFTYRQMWLYAMRHYPQMPRDPKRQDRLAKAQNAAADECVVSDMASHARRLGFRSAQIDDLARKPDCFSYDADIFNTLIDRIVGCFAAATPRDASTPPRILIDRPVKVKARCGHPTMRTLEHDRPLLFVDHMHAADVPDRVTNPQPFLRRGATADLSGTVPMSPLFVPENRPMDESSEARGQGYTVRHPPDGGLDSAPPVDRSPGSVAAMVADERPEMLVDGAVKSTAEPRSEPRRSQAEMEQRAAAQLAAERDRIQREAGERAAEAQAAETARLQQIAEDMARRA</sequence>
<comment type="caution">
    <text evidence="2">The sequence shown here is derived from an EMBL/GenBank/DDBJ whole genome shotgun (WGS) entry which is preliminary data.</text>
</comment>
<dbReference type="Pfam" id="PF12520">
    <property type="entry name" value="DUF3723"/>
    <property type="match status" value="1"/>
</dbReference>
<evidence type="ECO:0000313" key="2">
    <source>
        <dbReference type="EMBL" id="OJD24740.1"/>
    </source>
</evidence>
<feature type="region of interest" description="Disordered" evidence="1">
    <location>
        <begin position="203"/>
        <end position="249"/>
    </location>
</feature>
<feature type="compositionally biased region" description="Polar residues" evidence="1">
    <location>
        <begin position="1"/>
        <end position="18"/>
    </location>
</feature>
<keyword evidence="3" id="KW-1185">Reference proteome</keyword>
<dbReference type="OrthoDB" id="4182572at2759"/>
<evidence type="ECO:0000256" key="1">
    <source>
        <dbReference type="SAM" id="MobiDB-lite"/>
    </source>
</evidence>
<gene>
    <name evidence="2" type="ORF">ACJ73_03895</name>
</gene>
<accession>A0A1J9R9S9</accession>
<reference evidence="2 3" key="1">
    <citation type="submission" date="2015-08" db="EMBL/GenBank/DDBJ databases">
        <title>Emmonsia species relationships and genome sequence.</title>
        <authorList>
            <person name="Cuomo C.A."/>
            <person name="Schwartz I.S."/>
            <person name="Kenyon C."/>
            <person name="De Hoog G.S."/>
            <person name="Govender N.P."/>
            <person name="Botha A."/>
            <person name="Moreno L."/>
            <person name="De Vries M."/>
            <person name="Munoz J.F."/>
            <person name="Stielow J.B."/>
        </authorList>
    </citation>
    <scope>NUCLEOTIDE SEQUENCE [LARGE SCALE GENOMIC DNA]</scope>
    <source>
        <strain evidence="2 3">EI222</strain>
    </source>
</reference>
<organism evidence="2 3">
    <name type="scientific">Blastomyces percursus</name>
    <dbReference type="NCBI Taxonomy" id="1658174"/>
    <lineage>
        <taxon>Eukaryota</taxon>
        <taxon>Fungi</taxon>
        <taxon>Dikarya</taxon>
        <taxon>Ascomycota</taxon>
        <taxon>Pezizomycotina</taxon>
        <taxon>Eurotiomycetes</taxon>
        <taxon>Eurotiomycetidae</taxon>
        <taxon>Onygenales</taxon>
        <taxon>Ajellomycetaceae</taxon>
        <taxon>Blastomyces</taxon>
    </lineage>
</organism>
<dbReference type="InterPro" id="IPR022198">
    <property type="entry name" value="DUF3723"/>
</dbReference>
<name>A0A1J9R9S9_9EURO</name>
<proteinExistence type="predicted"/>
<dbReference type="STRING" id="1658174.A0A1J9R9S9"/>
<protein>
    <submittedName>
        <fullName evidence="2">Uncharacterized protein</fullName>
    </submittedName>
</protein>
<evidence type="ECO:0000313" key="3">
    <source>
        <dbReference type="Proteomes" id="UP000242791"/>
    </source>
</evidence>
<feature type="region of interest" description="Disordered" evidence="1">
    <location>
        <begin position="1"/>
        <end position="25"/>
    </location>
</feature>
<feature type="compositionally biased region" description="Basic and acidic residues" evidence="1">
    <location>
        <begin position="295"/>
        <end position="309"/>
    </location>
</feature>
<feature type="compositionally biased region" description="Basic and acidic residues" evidence="1">
    <location>
        <begin position="272"/>
        <end position="287"/>
    </location>
</feature>
<dbReference type="EMBL" id="LGTZ01000499">
    <property type="protein sequence ID" value="OJD24740.1"/>
    <property type="molecule type" value="Genomic_DNA"/>
</dbReference>
<dbReference type="VEuPathDB" id="FungiDB:ACJ73_03895"/>